<accession>A0A914WPA2</accession>
<organism evidence="2 3">
    <name type="scientific">Plectus sambesii</name>
    <dbReference type="NCBI Taxonomy" id="2011161"/>
    <lineage>
        <taxon>Eukaryota</taxon>
        <taxon>Metazoa</taxon>
        <taxon>Ecdysozoa</taxon>
        <taxon>Nematoda</taxon>
        <taxon>Chromadorea</taxon>
        <taxon>Plectida</taxon>
        <taxon>Plectina</taxon>
        <taxon>Plectoidea</taxon>
        <taxon>Plectidae</taxon>
        <taxon>Plectus</taxon>
    </lineage>
</organism>
<dbReference type="Proteomes" id="UP000887566">
    <property type="component" value="Unplaced"/>
</dbReference>
<evidence type="ECO:0000313" key="3">
    <source>
        <dbReference type="WBParaSite" id="PSAMB.scaffold4446size14571.g24364.t1"/>
    </source>
</evidence>
<protein>
    <submittedName>
        <fullName evidence="3">Uncharacterized protein</fullName>
    </submittedName>
</protein>
<dbReference type="WBParaSite" id="PSAMB.scaffold4446size14571.g24364.t1">
    <property type="protein sequence ID" value="PSAMB.scaffold4446size14571.g24364.t1"/>
    <property type="gene ID" value="PSAMB.scaffold4446size14571.g24364"/>
</dbReference>
<feature type="region of interest" description="Disordered" evidence="1">
    <location>
        <begin position="7"/>
        <end position="37"/>
    </location>
</feature>
<reference evidence="3" key="1">
    <citation type="submission" date="2022-11" db="UniProtKB">
        <authorList>
            <consortium name="WormBaseParasite"/>
        </authorList>
    </citation>
    <scope>IDENTIFICATION</scope>
</reference>
<keyword evidence="2" id="KW-1185">Reference proteome</keyword>
<dbReference type="AlphaFoldDB" id="A0A914WPA2"/>
<name>A0A914WPA2_9BILA</name>
<evidence type="ECO:0000256" key="1">
    <source>
        <dbReference type="SAM" id="MobiDB-lite"/>
    </source>
</evidence>
<feature type="compositionally biased region" description="Low complexity" evidence="1">
    <location>
        <begin position="7"/>
        <end position="16"/>
    </location>
</feature>
<proteinExistence type="predicted"/>
<sequence>MEEFAFAAAPGPVGAAGPPPPGAGGAGGGGGPPPVTVRTNFPEAWIWSDLSVKVAFCCGPAPPGAPGLVGLAGPPPPGARGWGAYPGGARGGGGPPPVTVRTNFPEAWIWSDLSVK</sequence>
<evidence type="ECO:0000313" key="2">
    <source>
        <dbReference type="Proteomes" id="UP000887566"/>
    </source>
</evidence>